<dbReference type="HOGENOM" id="CLU_2272498_0_0_9"/>
<dbReference type="AlphaFoldDB" id="R4KBZ2"/>
<dbReference type="EMBL" id="CP003261">
    <property type="protein sequence ID" value="AGK98029.1"/>
    <property type="molecule type" value="Genomic_DNA"/>
</dbReference>
<feature type="domain" description="HTH cro/C1-type" evidence="1">
    <location>
        <begin position="1"/>
        <end position="38"/>
    </location>
</feature>
<evidence type="ECO:0000313" key="2">
    <source>
        <dbReference type="EMBL" id="AGK98029.1"/>
    </source>
</evidence>
<dbReference type="KEGG" id="cpas:Clopa_3219"/>
<proteinExistence type="predicted"/>
<accession>R4KBZ2</accession>
<dbReference type="STRING" id="86416.Clopa_3219"/>
<name>R4KBZ2_CLOPA</name>
<evidence type="ECO:0000259" key="1">
    <source>
        <dbReference type="PROSITE" id="PS50943"/>
    </source>
</evidence>
<organism evidence="2 3">
    <name type="scientific">Clostridium pasteurianum BC1</name>
    <dbReference type="NCBI Taxonomy" id="86416"/>
    <lineage>
        <taxon>Bacteria</taxon>
        <taxon>Bacillati</taxon>
        <taxon>Bacillota</taxon>
        <taxon>Clostridia</taxon>
        <taxon>Eubacteriales</taxon>
        <taxon>Clostridiaceae</taxon>
        <taxon>Clostridium</taxon>
    </lineage>
</organism>
<evidence type="ECO:0000313" key="3">
    <source>
        <dbReference type="Proteomes" id="UP000013523"/>
    </source>
</evidence>
<dbReference type="PROSITE" id="PS50943">
    <property type="entry name" value="HTH_CROC1"/>
    <property type="match status" value="1"/>
</dbReference>
<sequence length="102" mass="11496">MVGMSHSGIAEIEGGRVKGTVDFIDKLSQATNTTISHWTEGENPENIKCYNHESLDVLIDSMIDTGIIKEDGKLNEMAQNLILKVLEKEIIQRIEKNKRDKK</sequence>
<protein>
    <recommendedName>
        <fullName evidence="1">HTH cro/C1-type domain-containing protein</fullName>
    </recommendedName>
</protein>
<reference evidence="2 3" key="1">
    <citation type="submission" date="2012-01" db="EMBL/GenBank/DDBJ databases">
        <title>Complete sequence of chromosome of Clostridium pasteurianum BC1.</title>
        <authorList>
            <consortium name="US DOE Joint Genome Institute"/>
            <person name="Lucas S."/>
            <person name="Han J."/>
            <person name="Lapidus A."/>
            <person name="Cheng J.-F."/>
            <person name="Goodwin L."/>
            <person name="Pitluck S."/>
            <person name="Peters L."/>
            <person name="Mikhailova N."/>
            <person name="Teshima H."/>
            <person name="Detter J.C."/>
            <person name="Han C."/>
            <person name="Tapia R."/>
            <person name="Land M."/>
            <person name="Hauser L."/>
            <person name="Kyrpides N."/>
            <person name="Ivanova N."/>
            <person name="Pagani I."/>
            <person name="Dunn J."/>
            <person name="Taghavi S."/>
            <person name="Francis A."/>
            <person name="van der Lelie D."/>
            <person name="Woyke T."/>
        </authorList>
    </citation>
    <scope>NUCLEOTIDE SEQUENCE [LARGE SCALE GENOMIC DNA]</scope>
    <source>
        <strain evidence="2 3">BC1</strain>
    </source>
</reference>
<gene>
    <name evidence="2" type="ORF">Clopa_3219</name>
</gene>
<dbReference type="Proteomes" id="UP000013523">
    <property type="component" value="Chromosome"/>
</dbReference>
<dbReference type="PATRIC" id="fig|86416.3.peg.3208"/>
<keyword evidence="3" id="KW-1185">Reference proteome</keyword>
<dbReference type="InterPro" id="IPR001387">
    <property type="entry name" value="Cro/C1-type_HTH"/>
</dbReference>